<sequence length="117" mass="12228">MADPTSSSITGLLMGLGLATAVPQIDGEALFGALLGAWVVTSIKRDLKTWQRLGSLLLSAGVGYLFAPVGLKVVPFINSGGAAFACALVVIPISIKAMLWVEQADLFEILRRIRGGS</sequence>
<organism evidence="2 3">
    <name type="scientific">Pseudomonas alkylphenolica</name>
    <dbReference type="NCBI Taxonomy" id="237609"/>
    <lineage>
        <taxon>Bacteria</taxon>
        <taxon>Pseudomonadati</taxon>
        <taxon>Pseudomonadota</taxon>
        <taxon>Gammaproteobacteria</taxon>
        <taxon>Pseudomonadales</taxon>
        <taxon>Pseudomonadaceae</taxon>
        <taxon>Pseudomonas</taxon>
    </lineage>
</organism>
<feature type="transmembrane region" description="Helical" evidence="1">
    <location>
        <begin position="53"/>
        <end position="74"/>
    </location>
</feature>
<keyword evidence="1" id="KW-0472">Membrane</keyword>
<evidence type="ECO:0000256" key="1">
    <source>
        <dbReference type="SAM" id="Phobius"/>
    </source>
</evidence>
<keyword evidence="1" id="KW-1133">Transmembrane helix</keyword>
<dbReference type="Proteomes" id="UP000426235">
    <property type="component" value="Chromosome"/>
</dbReference>
<feature type="transmembrane region" description="Helical" evidence="1">
    <location>
        <begin position="12"/>
        <end position="41"/>
    </location>
</feature>
<protein>
    <recommendedName>
        <fullName evidence="4">Phage holin</fullName>
    </recommendedName>
</protein>
<dbReference type="AlphaFoldDB" id="A0A6I6HHU1"/>
<keyword evidence="1" id="KW-0812">Transmembrane</keyword>
<dbReference type="EMBL" id="CP046621">
    <property type="protein sequence ID" value="QGW78457.1"/>
    <property type="molecule type" value="Genomic_DNA"/>
</dbReference>
<evidence type="ECO:0000313" key="2">
    <source>
        <dbReference type="EMBL" id="QGW78457.1"/>
    </source>
</evidence>
<dbReference type="Pfam" id="PF16931">
    <property type="entry name" value="Phage_holin_8"/>
    <property type="match status" value="1"/>
</dbReference>
<reference evidence="2" key="1">
    <citation type="submission" date="2019-12" db="EMBL/GenBank/DDBJ databases">
        <title>Hybrid Genome Assemblies of two High G+C Isolates from Undergraduate Microbiology Courses.</title>
        <authorList>
            <person name="Ne Ville C.J."/>
            <person name="Enright D."/>
            <person name="Hernandez I."/>
            <person name="Dodsworth J."/>
            <person name="Orwin P.M."/>
        </authorList>
    </citation>
    <scope>NUCLEOTIDE SEQUENCE [LARGE SCALE GENOMIC DNA]</scope>
    <source>
        <strain evidence="2">Neo</strain>
    </source>
</reference>
<dbReference type="RefSeq" id="WP_157193326.1">
    <property type="nucleotide sequence ID" value="NZ_CP046621.1"/>
</dbReference>
<dbReference type="InterPro" id="IPR032637">
    <property type="entry name" value="Phage_holin-like"/>
</dbReference>
<evidence type="ECO:0000313" key="3">
    <source>
        <dbReference type="Proteomes" id="UP000426235"/>
    </source>
</evidence>
<proteinExistence type="predicted"/>
<evidence type="ECO:0008006" key="4">
    <source>
        <dbReference type="Google" id="ProtNLM"/>
    </source>
</evidence>
<keyword evidence="3" id="KW-1185">Reference proteome</keyword>
<gene>
    <name evidence="2" type="ORF">GPJ81_17790</name>
</gene>
<feature type="transmembrane region" description="Helical" evidence="1">
    <location>
        <begin position="80"/>
        <end position="101"/>
    </location>
</feature>
<accession>A0A6I6HHU1</accession>
<name>A0A6I6HHU1_9PSED</name>